<accession>A0AAN7BIK6</accession>
<protein>
    <submittedName>
        <fullName evidence="3">Uncharacterized protein</fullName>
    </submittedName>
</protein>
<dbReference type="AlphaFoldDB" id="A0AAN7BIK6"/>
<reference evidence="3" key="2">
    <citation type="submission" date="2023-05" db="EMBL/GenBank/DDBJ databases">
        <authorList>
            <consortium name="Lawrence Berkeley National Laboratory"/>
            <person name="Steindorff A."/>
            <person name="Hensen N."/>
            <person name="Bonometti L."/>
            <person name="Westerberg I."/>
            <person name="Brannstrom I.O."/>
            <person name="Guillou S."/>
            <person name="Cros-Aarteil S."/>
            <person name="Calhoun S."/>
            <person name="Haridas S."/>
            <person name="Kuo A."/>
            <person name="Mondo S."/>
            <person name="Pangilinan J."/>
            <person name="Riley R."/>
            <person name="Labutti K."/>
            <person name="Andreopoulos B."/>
            <person name="Lipzen A."/>
            <person name="Chen C."/>
            <person name="Yanf M."/>
            <person name="Daum C."/>
            <person name="Ng V."/>
            <person name="Clum A."/>
            <person name="Ohm R."/>
            <person name="Martin F."/>
            <person name="Silar P."/>
            <person name="Natvig D."/>
            <person name="Lalanne C."/>
            <person name="Gautier V."/>
            <person name="Ament-Velasquez S.L."/>
            <person name="Kruys A."/>
            <person name="Hutchinson M.I."/>
            <person name="Powell A.J."/>
            <person name="Barry K."/>
            <person name="Miller A.N."/>
            <person name="Grigoriev I.V."/>
            <person name="Debuchy R."/>
            <person name="Gladieux P."/>
            <person name="Thoren M.H."/>
            <person name="Johannesson H."/>
        </authorList>
    </citation>
    <scope>NUCLEOTIDE SEQUENCE</scope>
    <source>
        <strain evidence="3">CBS 990.96</strain>
    </source>
</reference>
<gene>
    <name evidence="3" type="ORF">QBC38DRAFT_36148</name>
</gene>
<proteinExistence type="predicted"/>
<keyword evidence="2" id="KW-1133">Transmembrane helix</keyword>
<comment type="caution">
    <text evidence="3">The sequence shown here is derived from an EMBL/GenBank/DDBJ whole genome shotgun (WGS) entry which is preliminary data.</text>
</comment>
<keyword evidence="4" id="KW-1185">Reference proteome</keyword>
<feature type="transmembrane region" description="Helical" evidence="2">
    <location>
        <begin position="631"/>
        <end position="653"/>
    </location>
</feature>
<evidence type="ECO:0000256" key="2">
    <source>
        <dbReference type="SAM" id="Phobius"/>
    </source>
</evidence>
<feature type="region of interest" description="Disordered" evidence="1">
    <location>
        <begin position="887"/>
        <end position="912"/>
    </location>
</feature>
<sequence length="943" mass="107040">MAATQARASGSHAPQVDIPSWWSYFFSGGYSWRWFETPHLYFRPGLEYKKAESEFTVIDGLGREKTYDRPFECYIDPSTGKISKLYVQAPGFLCRQPANKGNGTWKRTPINNVTPIMLRISNLPYRVLPVRRRGLPWSELTAAERLKVVLMWLPSIVVFMLSILTMDPDEASDKDASKYLPMMYRGLRYPRLARNVLENREHVARQLWNQSNKTVTSTYRTFRPRFLNYLVEVEIDGRKTIEAECRPVPNDDLTPFVMVCYSSAHYNLSDSDNRVEVEENEDLESLIAVSTKAAIDYFKLKPGSGALEKKQYAFWTSANCIPPSRVVDQNGNVRYVDGLERELLENQDTYSISDIIRAAQHVIVAAGNLYRPWDDDALRVWGQRIWTLPEVVLSRGDTVTVWHCGQRGGKAVIVPREIHKALFPTEAWSDASNSRQLIEHYKNLHLSRLELVKITLECLMSRRFRSLHPGDRTYVLMGLLRIRPPIDKTDTSFQAFARLSLPQDSDRLMERLICLLPDYPEQNWELMTDQYKASLWDIYPDTQVCAIGENDTVIVDGAKGAQIQWSHFTKVRALRRGTIKRWAIAFVLSWSPLLFFVGVIIAAISAPASSSGYSYGGYRSSYSYTAPASPAYAAGIAITVISLLLILPAPYFLRQFYSGKLWVVEPCFFGIEGYIPLEAIEERIFGHTGDPKRARLRWSAFGSPLARHKQGDRMQERTVHYQYDENDDGDNPTQSLLPTTVQDVGAIDTYPVETIDPTSPCAACVNLGANAICPHHPTVASCQEMSNSEMGKMKMWTLVDTFNMTVTLFKAVRPPTLLMIGGSEGGTKRAIACSFDMTTGTLYRETVLRIPTQSVDRMESLPRVRLGLRRPFLDSDVQRVKGNVSYTAPSQPYAQQPSPQQQQQQYQYGQATQYQQQHPAYWQNGNGGVEPVVQVQYTQEAKI</sequence>
<name>A0AAN7BIK6_9PEZI</name>
<evidence type="ECO:0000313" key="4">
    <source>
        <dbReference type="Proteomes" id="UP001301958"/>
    </source>
</evidence>
<keyword evidence="2" id="KW-0812">Transmembrane</keyword>
<dbReference type="Proteomes" id="UP001301958">
    <property type="component" value="Unassembled WGS sequence"/>
</dbReference>
<keyword evidence="2" id="KW-0472">Membrane</keyword>
<evidence type="ECO:0000256" key="1">
    <source>
        <dbReference type="SAM" id="MobiDB-lite"/>
    </source>
</evidence>
<organism evidence="3 4">
    <name type="scientific">Podospora fimiseda</name>
    <dbReference type="NCBI Taxonomy" id="252190"/>
    <lineage>
        <taxon>Eukaryota</taxon>
        <taxon>Fungi</taxon>
        <taxon>Dikarya</taxon>
        <taxon>Ascomycota</taxon>
        <taxon>Pezizomycotina</taxon>
        <taxon>Sordariomycetes</taxon>
        <taxon>Sordariomycetidae</taxon>
        <taxon>Sordariales</taxon>
        <taxon>Podosporaceae</taxon>
        <taxon>Podospora</taxon>
    </lineage>
</organism>
<dbReference type="EMBL" id="MU865409">
    <property type="protein sequence ID" value="KAK4223943.1"/>
    <property type="molecule type" value="Genomic_DNA"/>
</dbReference>
<evidence type="ECO:0000313" key="3">
    <source>
        <dbReference type="EMBL" id="KAK4223943.1"/>
    </source>
</evidence>
<reference evidence="3" key="1">
    <citation type="journal article" date="2023" name="Mol. Phylogenet. Evol.">
        <title>Genome-scale phylogeny and comparative genomics of the fungal order Sordariales.</title>
        <authorList>
            <person name="Hensen N."/>
            <person name="Bonometti L."/>
            <person name="Westerberg I."/>
            <person name="Brannstrom I.O."/>
            <person name="Guillou S."/>
            <person name="Cros-Aarteil S."/>
            <person name="Calhoun S."/>
            <person name="Haridas S."/>
            <person name="Kuo A."/>
            <person name="Mondo S."/>
            <person name="Pangilinan J."/>
            <person name="Riley R."/>
            <person name="LaButti K."/>
            <person name="Andreopoulos B."/>
            <person name="Lipzen A."/>
            <person name="Chen C."/>
            <person name="Yan M."/>
            <person name="Daum C."/>
            <person name="Ng V."/>
            <person name="Clum A."/>
            <person name="Steindorff A."/>
            <person name="Ohm R.A."/>
            <person name="Martin F."/>
            <person name="Silar P."/>
            <person name="Natvig D.O."/>
            <person name="Lalanne C."/>
            <person name="Gautier V."/>
            <person name="Ament-Velasquez S.L."/>
            <person name="Kruys A."/>
            <person name="Hutchinson M.I."/>
            <person name="Powell A.J."/>
            <person name="Barry K."/>
            <person name="Miller A.N."/>
            <person name="Grigoriev I.V."/>
            <person name="Debuchy R."/>
            <person name="Gladieux P."/>
            <person name="Hiltunen Thoren M."/>
            <person name="Johannesson H."/>
        </authorList>
    </citation>
    <scope>NUCLEOTIDE SEQUENCE</scope>
    <source>
        <strain evidence="3">CBS 990.96</strain>
    </source>
</reference>
<feature type="transmembrane region" description="Helical" evidence="2">
    <location>
        <begin position="582"/>
        <end position="604"/>
    </location>
</feature>